<evidence type="ECO:0000313" key="2">
    <source>
        <dbReference type="EMBL" id="CAG6789549.1"/>
    </source>
</evidence>
<dbReference type="SMART" id="SM00225">
    <property type="entry name" value="BTB"/>
    <property type="match status" value="1"/>
</dbReference>
<dbReference type="InterPro" id="IPR000210">
    <property type="entry name" value="BTB/POZ_dom"/>
</dbReference>
<organism evidence="2">
    <name type="scientific">Cacopsylla melanoneura</name>
    <dbReference type="NCBI Taxonomy" id="428564"/>
    <lineage>
        <taxon>Eukaryota</taxon>
        <taxon>Metazoa</taxon>
        <taxon>Ecdysozoa</taxon>
        <taxon>Arthropoda</taxon>
        <taxon>Hexapoda</taxon>
        <taxon>Insecta</taxon>
        <taxon>Pterygota</taxon>
        <taxon>Neoptera</taxon>
        <taxon>Paraneoptera</taxon>
        <taxon>Hemiptera</taxon>
        <taxon>Sternorrhyncha</taxon>
        <taxon>Psylloidea</taxon>
        <taxon>Psyllidae</taxon>
        <taxon>Psyllinae</taxon>
        <taxon>Cacopsylla</taxon>
    </lineage>
</organism>
<dbReference type="EMBL" id="HBUF01665498">
    <property type="protein sequence ID" value="CAG6789549.1"/>
    <property type="molecule type" value="Transcribed_RNA"/>
</dbReference>
<protein>
    <recommendedName>
        <fullName evidence="1">BTB domain-containing protein</fullName>
    </recommendedName>
</protein>
<dbReference type="AlphaFoldDB" id="A0A8D9BUM8"/>
<name>A0A8D9BUM8_9HEMI</name>
<reference evidence="2" key="1">
    <citation type="submission" date="2021-05" db="EMBL/GenBank/DDBJ databases">
        <authorList>
            <person name="Alioto T."/>
            <person name="Alioto T."/>
            <person name="Gomez Garrido J."/>
        </authorList>
    </citation>
    <scope>NUCLEOTIDE SEQUENCE</scope>
</reference>
<dbReference type="Gene3D" id="3.30.710.10">
    <property type="entry name" value="Potassium Channel Kv1.1, Chain A"/>
    <property type="match status" value="1"/>
</dbReference>
<sequence>MAEGEGLYTDNIHVLKKVMGLMLNNQKFSDAVFSVKDQQFFVLSHLLAASSTIFDTMMSSHYEHCNDKDMKIYNTKHEDSFLLILIYIYGQSVDFHTTPVHVICEVLCLAEKYQLSEFYNDLKRFLRSFIDTYGNFLHYFIDRYVSNLYGLWTPWSIQNALIFHFPIVPTSKKKRKISNFYSLVFIFEC</sequence>
<proteinExistence type="predicted"/>
<dbReference type="InterPro" id="IPR011333">
    <property type="entry name" value="SKP1/BTB/POZ_sf"/>
</dbReference>
<dbReference type="PROSITE" id="PS50097">
    <property type="entry name" value="BTB"/>
    <property type="match status" value="1"/>
</dbReference>
<dbReference type="SUPFAM" id="SSF54695">
    <property type="entry name" value="POZ domain"/>
    <property type="match status" value="1"/>
</dbReference>
<dbReference type="PANTHER" id="PTHR24413">
    <property type="entry name" value="SPECKLE-TYPE POZ PROTEIN"/>
    <property type="match status" value="1"/>
</dbReference>
<feature type="domain" description="BTB" evidence="1">
    <location>
        <begin position="29"/>
        <end position="97"/>
    </location>
</feature>
<accession>A0A8D9BUM8</accession>
<dbReference type="Pfam" id="PF00651">
    <property type="entry name" value="BTB"/>
    <property type="match status" value="1"/>
</dbReference>
<evidence type="ECO:0000259" key="1">
    <source>
        <dbReference type="PROSITE" id="PS50097"/>
    </source>
</evidence>